<evidence type="ECO:0000313" key="3">
    <source>
        <dbReference type="Proteomes" id="UP000319716"/>
    </source>
</evidence>
<dbReference type="Proteomes" id="UP000319716">
    <property type="component" value="Unassembled WGS sequence"/>
</dbReference>
<accession>A0A4Y1ZGD8</accession>
<keyword evidence="1" id="KW-0812">Transmembrane</keyword>
<dbReference type="AlphaFoldDB" id="A0A4Y1ZGD8"/>
<reference evidence="2 3" key="1">
    <citation type="submission" date="2017-11" db="EMBL/GenBank/DDBJ databases">
        <title>Draft Genome Sequence of Sporolactobacillus inulinus NBRC 111894 Isolated from Koso, a Japanese Sugar-Vegetable Fermented Beverage.</title>
        <authorList>
            <person name="Chiou T.Y."/>
            <person name="Oshima K."/>
            <person name="Suda W."/>
            <person name="Hattori M."/>
            <person name="Takahashi T."/>
        </authorList>
    </citation>
    <scope>NUCLEOTIDE SEQUENCE [LARGE SCALE GENOMIC DNA]</scope>
    <source>
        <strain evidence="2 3">NBRC111894</strain>
    </source>
</reference>
<evidence type="ECO:0000313" key="2">
    <source>
        <dbReference type="EMBL" id="GAY78020.1"/>
    </source>
</evidence>
<gene>
    <name evidence="2" type="ORF">NBRC111894_3574</name>
</gene>
<keyword evidence="1" id="KW-1133">Transmembrane helix</keyword>
<evidence type="ECO:0000256" key="1">
    <source>
        <dbReference type="SAM" id="Phobius"/>
    </source>
</evidence>
<keyword evidence="1" id="KW-0472">Membrane</keyword>
<sequence length="69" mass="7963">MLIEEAFLYEKVQRQVVALLMAISLIVGAGGSYAVFRFVQNQSEEKRLLSPVVRLRRIRKQQSLKRSTI</sequence>
<protein>
    <submittedName>
        <fullName evidence="2">Uncharacterized protein</fullName>
    </submittedName>
</protein>
<proteinExistence type="predicted"/>
<name>A0A4Y1ZGD8_9BACL</name>
<organism evidence="2 3">
    <name type="scientific">Sporolactobacillus inulinus</name>
    <dbReference type="NCBI Taxonomy" id="2078"/>
    <lineage>
        <taxon>Bacteria</taxon>
        <taxon>Bacillati</taxon>
        <taxon>Bacillota</taxon>
        <taxon>Bacilli</taxon>
        <taxon>Bacillales</taxon>
        <taxon>Sporolactobacillaceae</taxon>
        <taxon>Sporolactobacillus</taxon>
    </lineage>
</organism>
<dbReference type="EMBL" id="BEXB01000037">
    <property type="protein sequence ID" value="GAY78020.1"/>
    <property type="molecule type" value="Genomic_DNA"/>
</dbReference>
<comment type="caution">
    <text evidence="2">The sequence shown here is derived from an EMBL/GenBank/DDBJ whole genome shotgun (WGS) entry which is preliminary data.</text>
</comment>
<feature type="transmembrane region" description="Helical" evidence="1">
    <location>
        <begin position="16"/>
        <end position="39"/>
    </location>
</feature>